<dbReference type="CDD" id="cd13136">
    <property type="entry name" value="MATE_DinF_like"/>
    <property type="match status" value="1"/>
</dbReference>
<feature type="transmembrane region" description="Helical" evidence="7">
    <location>
        <begin position="325"/>
        <end position="345"/>
    </location>
</feature>
<feature type="transmembrane region" description="Helical" evidence="7">
    <location>
        <begin position="53"/>
        <end position="75"/>
    </location>
</feature>
<sequence>MSATAHRFPASRAEWHRHVLFLAFPIVLANLTQPILAAVDTAVAGHLPDPAALGGVALGGVLFSFLFWGFGFLRMGTTGLVAQAHGARDAAGLRDALLRALLLAFAIGAVVLLLHGPLIGGGLSLLGGSEAVQAHALAYSSARIWSAPLALGNYVILGYLLGRQRVRVGLLLQVWINLVNILVVLLLVYRFDLGVGGIGAATAVADGAGFALGIALLWLTRERAPERSAGPPSWAGLLAPAALSRMMLINRDIFLRTVCLLGSFAWFARAGADQGDLVLAANAVLLNFQSFMACGLDGFAHASEALVGAAVGARDRAALRASIRVSMLWAAIGAACFSLVYALAGEGIIGLLTDQAELRAAAVSYLPWAALLPLASVAGFLLDGVFIGATRTRELMQAMVLCSISFVVLAFGLKALWGNHGLWLALLLFMVLRGLVLGLMLPRIARDLALPASAGT</sequence>
<feature type="transmembrane region" description="Helical" evidence="7">
    <location>
        <begin position="136"/>
        <end position="161"/>
    </location>
</feature>
<feature type="transmembrane region" description="Helical" evidence="7">
    <location>
        <begin position="96"/>
        <end position="116"/>
    </location>
</feature>
<organism evidence="8 9">
    <name type="scientific">Azoarcus indigens</name>
    <dbReference type="NCBI Taxonomy" id="29545"/>
    <lineage>
        <taxon>Bacteria</taxon>
        <taxon>Pseudomonadati</taxon>
        <taxon>Pseudomonadota</taxon>
        <taxon>Betaproteobacteria</taxon>
        <taxon>Rhodocyclales</taxon>
        <taxon>Zoogloeaceae</taxon>
        <taxon>Azoarcus</taxon>
    </lineage>
</organism>
<dbReference type="Proteomes" id="UP000295129">
    <property type="component" value="Unassembled WGS sequence"/>
</dbReference>
<keyword evidence="4 7" id="KW-0812">Transmembrane</keyword>
<dbReference type="InterPro" id="IPR002528">
    <property type="entry name" value="MATE_fam"/>
</dbReference>
<keyword evidence="6 7" id="KW-0472">Membrane</keyword>
<evidence type="ECO:0000256" key="5">
    <source>
        <dbReference type="ARBA" id="ARBA00022989"/>
    </source>
</evidence>
<evidence type="ECO:0000256" key="1">
    <source>
        <dbReference type="ARBA" id="ARBA00004141"/>
    </source>
</evidence>
<feature type="transmembrane region" description="Helical" evidence="7">
    <location>
        <begin position="365"/>
        <end position="386"/>
    </location>
</feature>
<dbReference type="EMBL" id="SNVV01000001">
    <property type="protein sequence ID" value="TDN56848.1"/>
    <property type="molecule type" value="Genomic_DNA"/>
</dbReference>
<gene>
    <name evidence="8" type="ORF">C7389_101227</name>
</gene>
<evidence type="ECO:0000256" key="2">
    <source>
        <dbReference type="ARBA" id="ARBA00010199"/>
    </source>
</evidence>
<dbReference type="RefSeq" id="WP_133587519.1">
    <property type="nucleotide sequence ID" value="NZ_SNVV01000001.1"/>
</dbReference>
<comment type="subcellular location">
    <subcellularLocation>
        <location evidence="1">Membrane</location>
        <topology evidence="1">Multi-pass membrane protein</topology>
    </subcellularLocation>
</comment>
<evidence type="ECO:0000256" key="4">
    <source>
        <dbReference type="ARBA" id="ARBA00022692"/>
    </source>
</evidence>
<proteinExistence type="inferred from homology"/>
<reference evidence="8 9" key="1">
    <citation type="submission" date="2019-03" db="EMBL/GenBank/DDBJ databases">
        <title>Genomic Encyclopedia of Type Strains, Phase IV (KMG-IV): sequencing the most valuable type-strain genomes for metagenomic binning, comparative biology and taxonomic classification.</title>
        <authorList>
            <person name="Goeker M."/>
        </authorList>
    </citation>
    <scope>NUCLEOTIDE SEQUENCE [LARGE SCALE GENOMIC DNA]</scope>
    <source>
        <strain evidence="8 9">DSM 12121</strain>
    </source>
</reference>
<dbReference type="Pfam" id="PF01554">
    <property type="entry name" value="MatE"/>
    <property type="match status" value="2"/>
</dbReference>
<feature type="transmembrane region" description="Helical" evidence="7">
    <location>
        <begin position="195"/>
        <end position="219"/>
    </location>
</feature>
<protein>
    <submittedName>
        <fullName evidence="8">MATE family multidrug resistance protein</fullName>
    </submittedName>
</protein>
<evidence type="ECO:0000313" key="8">
    <source>
        <dbReference type="EMBL" id="TDN56848.1"/>
    </source>
</evidence>
<comment type="caution">
    <text evidence="8">The sequence shown here is derived from an EMBL/GenBank/DDBJ whole genome shotgun (WGS) entry which is preliminary data.</text>
</comment>
<accession>A0A4R6EH45</accession>
<feature type="transmembrane region" description="Helical" evidence="7">
    <location>
        <begin position="253"/>
        <end position="270"/>
    </location>
</feature>
<keyword evidence="9" id="KW-1185">Reference proteome</keyword>
<dbReference type="InterPro" id="IPR050222">
    <property type="entry name" value="MATE_MdtK"/>
</dbReference>
<evidence type="ECO:0000256" key="6">
    <source>
        <dbReference type="ARBA" id="ARBA00023136"/>
    </source>
</evidence>
<feature type="transmembrane region" description="Helical" evidence="7">
    <location>
        <begin position="290"/>
        <end position="313"/>
    </location>
</feature>
<dbReference type="GO" id="GO:0005886">
    <property type="term" value="C:plasma membrane"/>
    <property type="evidence" value="ECO:0007669"/>
    <property type="project" value="TreeGrafter"/>
</dbReference>
<dbReference type="GO" id="GO:0042910">
    <property type="term" value="F:xenobiotic transmembrane transporter activity"/>
    <property type="evidence" value="ECO:0007669"/>
    <property type="project" value="InterPro"/>
</dbReference>
<dbReference type="PANTHER" id="PTHR43298:SF2">
    <property type="entry name" value="FMN_FAD EXPORTER YEEO-RELATED"/>
    <property type="match status" value="1"/>
</dbReference>
<keyword evidence="3" id="KW-0813">Transport</keyword>
<feature type="transmembrane region" description="Helical" evidence="7">
    <location>
        <begin position="168"/>
        <end position="189"/>
    </location>
</feature>
<dbReference type="OrthoDB" id="9789527at2"/>
<evidence type="ECO:0000256" key="3">
    <source>
        <dbReference type="ARBA" id="ARBA00022448"/>
    </source>
</evidence>
<dbReference type="GO" id="GO:0015297">
    <property type="term" value="F:antiporter activity"/>
    <property type="evidence" value="ECO:0007669"/>
    <property type="project" value="InterPro"/>
</dbReference>
<keyword evidence="5 7" id="KW-1133">Transmembrane helix</keyword>
<feature type="transmembrane region" description="Helical" evidence="7">
    <location>
        <begin position="398"/>
        <end position="417"/>
    </location>
</feature>
<comment type="similarity">
    <text evidence="2">Belongs to the multi antimicrobial extrusion (MATE) (TC 2.A.66.1) family.</text>
</comment>
<dbReference type="InterPro" id="IPR044644">
    <property type="entry name" value="DinF-like"/>
</dbReference>
<name>A0A4R6EH45_9RHOO</name>
<dbReference type="NCBIfam" id="TIGR00797">
    <property type="entry name" value="matE"/>
    <property type="match status" value="1"/>
</dbReference>
<dbReference type="PANTHER" id="PTHR43298">
    <property type="entry name" value="MULTIDRUG RESISTANCE PROTEIN NORM-RELATED"/>
    <property type="match status" value="1"/>
</dbReference>
<evidence type="ECO:0000256" key="7">
    <source>
        <dbReference type="SAM" id="Phobius"/>
    </source>
</evidence>
<evidence type="ECO:0000313" key="9">
    <source>
        <dbReference type="Proteomes" id="UP000295129"/>
    </source>
</evidence>
<dbReference type="AlphaFoldDB" id="A0A4R6EH45"/>
<feature type="transmembrane region" description="Helical" evidence="7">
    <location>
        <begin position="423"/>
        <end position="441"/>
    </location>
</feature>